<accession>A0A9P0PYC3</accession>
<dbReference type="EMBL" id="CAKOFQ010007531">
    <property type="protein sequence ID" value="CAH2003176.1"/>
    <property type="molecule type" value="Genomic_DNA"/>
</dbReference>
<comment type="caution">
    <text evidence="1">The sequence shown here is derived from an EMBL/GenBank/DDBJ whole genome shotgun (WGS) entry which is preliminary data.</text>
</comment>
<protein>
    <submittedName>
        <fullName evidence="1">Uncharacterized protein</fullName>
    </submittedName>
</protein>
<organism evidence="1 2">
    <name type="scientific">Acanthoscelides obtectus</name>
    <name type="common">Bean weevil</name>
    <name type="synonym">Bruchus obtectus</name>
    <dbReference type="NCBI Taxonomy" id="200917"/>
    <lineage>
        <taxon>Eukaryota</taxon>
        <taxon>Metazoa</taxon>
        <taxon>Ecdysozoa</taxon>
        <taxon>Arthropoda</taxon>
        <taxon>Hexapoda</taxon>
        <taxon>Insecta</taxon>
        <taxon>Pterygota</taxon>
        <taxon>Neoptera</taxon>
        <taxon>Endopterygota</taxon>
        <taxon>Coleoptera</taxon>
        <taxon>Polyphaga</taxon>
        <taxon>Cucujiformia</taxon>
        <taxon>Chrysomeloidea</taxon>
        <taxon>Chrysomelidae</taxon>
        <taxon>Bruchinae</taxon>
        <taxon>Bruchini</taxon>
        <taxon>Acanthoscelides</taxon>
    </lineage>
</organism>
<proteinExistence type="predicted"/>
<sequence>MYRIDGLLLEIPYPVERPSSAYSSQSSQSQLSDCQMLTQSPMHSPQLYAMQPSRSVNSQVPISIPETNDTPQNQQIDNIIAKAYWNASQM</sequence>
<reference evidence="1" key="1">
    <citation type="submission" date="2022-03" db="EMBL/GenBank/DDBJ databases">
        <authorList>
            <person name="Sayadi A."/>
        </authorList>
    </citation>
    <scope>NUCLEOTIDE SEQUENCE</scope>
</reference>
<dbReference type="AlphaFoldDB" id="A0A9P0PYC3"/>
<dbReference type="Proteomes" id="UP001152888">
    <property type="component" value="Unassembled WGS sequence"/>
</dbReference>
<evidence type="ECO:0000313" key="2">
    <source>
        <dbReference type="Proteomes" id="UP001152888"/>
    </source>
</evidence>
<evidence type="ECO:0000313" key="1">
    <source>
        <dbReference type="EMBL" id="CAH2003176.1"/>
    </source>
</evidence>
<name>A0A9P0PYC3_ACAOB</name>
<gene>
    <name evidence="1" type="ORF">ACAOBT_LOCUS27239</name>
</gene>
<keyword evidence="2" id="KW-1185">Reference proteome</keyword>